<evidence type="ECO:0000313" key="1">
    <source>
        <dbReference type="Proteomes" id="UP000095286"/>
    </source>
</evidence>
<organism evidence="1 2">
    <name type="scientific">Rhabditophanes sp. KR3021</name>
    <dbReference type="NCBI Taxonomy" id="114890"/>
    <lineage>
        <taxon>Eukaryota</taxon>
        <taxon>Metazoa</taxon>
        <taxon>Ecdysozoa</taxon>
        <taxon>Nematoda</taxon>
        <taxon>Chromadorea</taxon>
        <taxon>Rhabditida</taxon>
        <taxon>Tylenchina</taxon>
        <taxon>Panagrolaimomorpha</taxon>
        <taxon>Strongyloidoidea</taxon>
        <taxon>Alloionematidae</taxon>
        <taxon>Rhabditophanes</taxon>
    </lineage>
</organism>
<dbReference type="Proteomes" id="UP000095286">
    <property type="component" value="Unplaced"/>
</dbReference>
<sequence length="295" mass="33191">MASKLPNNAEDFDPAAFWKASIKLNDPKSPDMVQTVIGGKFNSDRSAIWSTLSMMNSNEQVKFISKIVNYWPNDLERRAFNWPVHLNVVSCAITTSLVAAKVNSDFFLLDKKIPFLESIRRCPKAPFVMGVYVSGITVYVLNQLYVYNLLFKETDPCESCVLTRSIVCGLVSGVIMPMVSVPYLSYYVMMQQKNMKFPPVKSYIEFAALSFEGVKACRRILPLVFGIQILASAGGAYSALWGRSRIFKTMDVDPEYMQSALRQSQKSIPLKERVEGFLQKLPVFGSLVNSEPDLK</sequence>
<proteinExistence type="predicted"/>
<reference evidence="2" key="1">
    <citation type="submission" date="2016-11" db="UniProtKB">
        <authorList>
            <consortium name="WormBaseParasite"/>
        </authorList>
    </citation>
    <scope>IDENTIFICATION</scope>
    <source>
        <strain evidence="2">KR3021</strain>
    </source>
</reference>
<name>A0AC35U8J0_9BILA</name>
<dbReference type="WBParaSite" id="RSKR_0000887300.1">
    <property type="protein sequence ID" value="RSKR_0000887300.1"/>
    <property type="gene ID" value="RSKR_0000887300"/>
</dbReference>
<protein>
    <submittedName>
        <fullName evidence="2">Uncharacterized protein</fullName>
    </submittedName>
</protein>
<evidence type="ECO:0000313" key="2">
    <source>
        <dbReference type="WBParaSite" id="RSKR_0000887300.1"/>
    </source>
</evidence>
<accession>A0AC35U8J0</accession>